<dbReference type="GO" id="GO:0016020">
    <property type="term" value="C:membrane"/>
    <property type="evidence" value="ECO:0007669"/>
    <property type="project" value="UniProtKB-SubCell"/>
</dbReference>
<dbReference type="EMBL" id="GEDC01025047">
    <property type="protein sequence ID" value="JAS12251.1"/>
    <property type="molecule type" value="Transcribed_RNA"/>
</dbReference>
<dbReference type="GO" id="GO:0015232">
    <property type="term" value="F:heme transmembrane transporter activity"/>
    <property type="evidence" value="ECO:0007669"/>
    <property type="project" value="TreeGrafter"/>
</dbReference>
<evidence type="ECO:0000313" key="6">
    <source>
        <dbReference type="EMBL" id="JAS12251.1"/>
    </source>
</evidence>
<evidence type="ECO:0008006" key="7">
    <source>
        <dbReference type="Google" id="ProtNLM"/>
    </source>
</evidence>
<dbReference type="InterPro" id="IPR049680">
    <property type="entry name" value="FLVCR1-2_SLC49-like"/>
</dbReference>
<organism evidence="6">
    <name type="scientific">Clastoptera arizonana</name>
    <name type="common">Arizona spittle bug</name>
    <dbReference type="NCBI Taxonomy" id="38151"/>
    <lineage>
        <taxon>Eukaryota</taxon>
        <taxon>Metazoa</taxon>
        <taxon>Ecdysozoa</taxon>
        <taxon>Arthropoda</taxon>
        <taxon>Hexapoda</taxon>
        <taxon>Insecta</taxon>
        <taxon>Pterygota</taxon>
        <taxon>Neoptera</taxon>
        <taxon>Paraneoptera</taxon>
        <taxon>Hemiptera</taxon>
        <taxon>Auchenorrhyncha</taxon>
        <taxon>Cercopoidea</taxon>
        <taxon>Clastopteridae</taxon>
        <taxon>Clastoptera</taxon>
    </lineage>
</organism>
<accession>A0A1B6CFQ8</accession>
<evidence type="ECO:0000256" key="2">
    <source>
        <dbReference type="ARBA" id="ARBA00022692"/>
    </source>
</evidence>
<dbReference type="AlphaFoldDB" id="A0A1B6CFQ8"/>
<dbReference type="GO" id="GO:0020037">
    <property type="term" value="F:heme binding"/>
    <property type="evidence" value="ECO:0007669"/>
    <property type="project" value="TreeGrafter"/>
</dbReference>
<comment type="subcellular location">
    <subcellularLocation>
        <location evidence="1">Membrane</location>
        <topology evidence="1">Multi-pass membrane protein</topology>
    </subcellularLocation>
</comment>
<dbReference type="InterPro" id="IPR036259">
    <property type="entry name" value="MFS_trans_sf"/>
</dbReference>
<evidence type="ECO:0000256" key="5">
    <source>
        <dbReference type="SAM" id="Phobius"/>
    </source>
</evidence>
<keyword evidence="2 5" id="KW-0812">Transmembrane</keyword>
<dbReference type="GO" id="GO:0097037">
    <property type="term" value="P:heme export"/>
    <property type="evidence" value="ECO:0007669"/>
    <property type="project" value="TreeGrafter"/>
</dbReference>
<protein>
    <recommendedName>
        <fullName evidence="7">Major facilitator superfamily (MFS) profile domain-containing protein</fullName>
    </recommendedName>
</protein>
<sequence>MEIAEPHESTRILNGGRKRNFYTFFEDMGGKLFELRPRKSDDFYLLMGEQCHIYKRRWLMLALFALCSMCNASHWIQYSIIANVAMRFYNVSALAVNWTSMIYMAVYIPLVFPASWLIHFLSERYEVQSHCGMRKKHCS</sequence>
<gene>
    <name evidence="6" type="ORF">g.15105</name>
</gene>
<evidence type="ECO:0000256" key="4">
    <source>
        <dbReference type="ARBA" id="ARBA00023136"/>
    </source>
</evidence>
<keyword evidence="3 5" id="KW-1133">Transmembrane helix</keyword>
<name>A0A1B6CFQ8_9HEMI</name>
<evidence type="ECO:0000256" key="3">
    <source>
        <dbReference type="ARBA" id="ARBA00022989"/>
    </source>
</evidence>
<feature type="transmembrane region" description="Helical" evidence="5">
    <location>
        <begin position="101"/>
        <end position="121"/>
    </location>
</feature>
<dbReference type="SUPFAM" id="SSF103473">
    <property type="entry name" value="MFS general substrate transporter"/>
    <property type="match status" value="1"/>
</dbReference>
<dbReference type="PANTHER" id="PTHR10924:SF4">
    <property type="entry name" value="GH15861P"/>
    <property type="match status" value="1"/>
</dbReference>
<keyword evidence="4 5" id="KW-0472">Membrane</keyword>
<reference evidence="6" key="1">
    <citation type="submission" date="2015-12" db="EMBL/GenBank/DDBJ databases">
        <title>De novo transcriptome assembly of four potential Pierce s Disease insect vectors from Arizona vineyards.</title>
        <authorList>
            <person name="Tassone E.E."/>
        </authorList>
    </citation>
    <scope>NUCLEOTIDE SEQUENCE</scope>
</reference>
<dbReference type="PANTHER" id="PTHR10924">
    <property type="entry name" value="MAJOR FACILITATOR SUPERFAMILY PROTEIN-RELATED"/>
    <property type="match status" value="1"/>
</dbReference>
<feature type="transmembrane region" description="Helical" evidence="5">
    <location>
        <begin position="58"/>
        <end position="81"/>
    </location>
</feature>
<evidence type="ECO:0000256" key="1">
    <source>
        <dbReference type="ARBA" id="ARBA00004141"/>
    </source>
</evidence>
<proteinExistence type="predicted"/>